<dbReference type="OrthoDB" id="9795306at2"/>
<comment type="caution">
    <text evidence="1">The sequence shown here is derived from an EMBL/GenBank/DDBJ whole genome shotgun (WGS) entry which is preliminary data.</text>
</comment>
<keyword evidence="2" id="KW-1185">Reference proteome</keyword>
<protein>
    <recommendedName>
        <fullName evidence="3">VOC family protein</fullName>
    </recommendedName>
</protein>
<name>A0A3E2TI21_9FIRM</name>
<reference evidence="1 2" key="1">
    <citation type="submission" date="2018-08" db="EMBL/GenBank/DDBJ databases">
        <title>A genome reference for cultivated species of the human gut microbiota.</title>
        <authorList>
            <person name="Zou Y."/>
            <person name="Xue W."/>
            <person name="Luo G."/>
        </authorList>
    </citation>
    <scope>NUCLEOTIDE SEQUENCE [LARGE SCALE GENOMIC DNA]</scope>
    <source>
        <strain evidence="1 2">OF01-3</strain>
    </source>
</reference>
<dbReference type="Gene3D" id="3.10.180.10">
    <property type="entry name" value="2,3-Dihydroxybiphenyl 1,2-Dioxygenase, domain 1"/>
    <property type="match status" value="1"/>
</dbReference>
<evidence type="ECO:0000313" key="2">
    <source>
        <dbReference type="Proteomes" id="UP000261011"/>
    </source>
</evidence>
<dbReference type="InterPro" id="IPR029068">
    <property type="entry name" value="Glyas_Bleomycin-R_OHBP_Dase"/>
</dbReference>
<dbReference type="Proteomes" id="UP000261011">
    <property type="component" value="Unassembled WGS sequence"/>
</dbReference>
<organism evidence="1 2">
    <name type="scientific">Anaerococcus nagyae</name>
    <dbReference type="NCBI Taxonomy" id="1755241"/>
    <lineage>
        <taxon>Bacteria</taxon>
        <taxon>Bacillati</taxon>
        <taxon>Bacillota</taxon>
        <taxon>Tissierellia</taxon>
        <taxon>Tissierellales</taxon>
        <taxon>Peptoniphilaceae</taxon>
        <taxon>Anaerococcus</taxon>
    </lineage>
</organism>
<sequence length="134" mass="15780">MAVGITFKNGECLDAVDYYCEVFDLEKPKTIFKYSDFKEFKHPEKIKNRIYLTYLEIYGNKIYMQDTTIDENLSNGNNVKIVIETSADDLYKSYMNFRKDSRVIMEPQKVNSKLLTTLVDKYDIGWQFIADLPK</sequence>
<dbReference type="AlphaFoldDB" id="A0A3E2TI21"/>
<dbReference type="EMBL" id="QVEU01000003">
    <property type="protein sequence ID" value="RGB76341.1"/>
    <property type="molecule type" value="Genomic_DNA"/>
</dbReference>
<accession>A0A3E2TI21</accession>
<evidence type="ECO:0000313" key="1">
    <source>
        <dbReference type="EMBL" id="RGB76341.1"/>
    </source>
</evidence>
<dbReference type="SUPFAM" id="SSF54593">
    <property type="entry name" value="Glyoxalase/Bleomycin resistance protein/Dihydroxybiphenyl dioxygenase"/>
    <property type="match status" value="1"/>
</dbReference>
<gene>
    <name evidence="1" type="ORF">DXA39_04015</name>
</gene>
<dbReference type="RefSeq" id="WP_117521223.1">
    <property type="nucleotide sequence ID" value="NZ_QVEU01000003.1"/>
</dbReference>
<evidence type="ECO:0008006" key="3">
    <source>
        <dbReference type="Google" id="ProtNLM"/>
    </source>
</evidence>
<proteinExistence type="predicted"/>